<name>A0AAD5D6D6_AMBAR</name>
<proteinExistence type="predicted"/>
<evidence type="ECO:0000313" key="1">
    <source>
        <dbReference type="EMBL" id="KAI7752886.1"/>
    </source>
</evidence>
<organism evidence="1 2">
    <name type="scientific">Ambrosia artemisiifolia</name>
    <name type="common">Common ragweed</name>
    <dbReference type="NCBI Taxonomy" id="4212"/>
    <lineage>
        <taxon>Eukaryota</taxon>
        <taxon>Viridiplantae</taxon>
        <taxon>Streptophyta</taxon>
        <taxon>Embryophyta</taxon>
        <taxon>Tracheophyta</taxon>
        <taxon>Spermatophyta</taxon>
        <taxon>Magnoliopsida</taxon>
        <taxon>eudicotyledons</taxon>
        <taxon>Gunneridae</taxon>
        <taxon>Pentapetalae</taxon>
        <taxon>asterids</taxon>
        <taxon>campanulids</taxon>
        <taxon>Asterales</taxon>
        <taxon>Asteraceae</taxon>
        <taxon>Asteroideae</taxon>
        <taxon>Heliantheae alliance</taxon>
        <taxon>Heliantheae</taxon>
        <taxon>Ambrosia</taxon>
    </lineage>
</organism>
<accession>A0AAD5D6D6</accession>
<dbReference type="Proteomes" id="UP001206925">
    <property type="component" value="Unassembled WGS sequence"/>
</dbReference>
<comment type="caution">
    <text evidence="1">The sequence shown here is derived from an EMBL/GenBank/DDBJ whole genome shotgun (WGS) entry which is preliminary data.</text>
</comment>
<dbReference type="EMBL" id="JAMZMK010005584">
    <property type="protein sequence ID" value="KAI7752886.1"/>
    <property type="molecule type" value="Genomic_DNA"/>
</dbReference>
<keyword evidence="2" id="KW-1185">Reference proteome</keyword>
<dbReference type="AlphaFoldDB" id="A0AAD5D6D6"/>
<protein>
    <submittedName>
        <fullName evidence="1">Uncharacterized protein</fullName>
    </submittedName>
</protein>
<sequence>MVWLLRIKPKHPIQHFPLSNPRSNGHDSLSHRLLSDQLRPTFVSEVKHALLLNQIFIPSRQNRKV</sequence>
<reference evidence="1" key="1">
    <citation type="submission" date="2022-06" db="EMBL/GenBank/DDBJ databases">
        <title>Uncovering the hologenomic basis of an extraordinary plant invasion.</title>
        <authorList>
            <person name="Bieker V.C."/>
            <person name="Martin M.D."/>
            <person name="Gilbert T."/>
            <person name="Hodgins K."/>
            <person name="Battlay P."/>
            <person name="Petersen B."/>
            <person name="Wilson J."/>
        </authorList>
    </citation>
    <scope>NUCLEOTIDE SEQUENCE</scope>
    <source>
        <strain evidence="1">AA19_3_7</strain>
        <tissue evidence="1">Leaf</tissue>
    </source>
</reference>
<gene>
    <name evidence="1" type="ORF">M8C21_000045</name>
</gene>
<evidence type="ECO:0000313" key="2">
    <source>
        <dbReference type="Proteomes" id="UP001206925"/>
    </source>
</evidence>